<sequence>MVAMQHHAGFIILGPKTANRKIQVGVGTVSAVYGTGVIMKSLAVFACLLLICSFAEVKSRTTVELKPRIAELTPRTAELTPRTAEVKPRTVIAKPRVHGCPENTSQCVLWCQSLGRKTGSCIGAACRCMDFYSL</sequence>
<dbReference type="AlphaFoldDB" id="A0A7J7J7N2"/>
<keyword evidence="1" id="KW-0812">Transmembrane</keyword>
<keyword evidence="1" id="KW-1133">Transmembrane helix</keyword>
<dbReference type="Proteomes" id="UP000593567">
    <property type="component" value="Unassembled WGS sequence"/>
</dbReference>
<comment type="caution">
    <text evidence="2">The sequence shown here is derived from an EMBL/GenBank/DDBJ whole genome shotgun (WGS) entry which is preliminary data.</text>
</comment>
<keyword evidence="3" id="KW-1185">Reference proteome</keyword>
<protein>
    <submittedName>
        <fullName evidence="2">Uncharacterized protein</fullName>
    </submittedName>
</protein>
<keyword evidence="1" id="KW-0472">Membrane</keyword>
<gene>
    <name evidence="2" type="ORF">EB796_019526</name>
</gene>
<proteinExistence type="predicted"/>
<reference evidence="2" key="1">
    <citation type="submission" date="2020-06" db="EMBL/GenBank/DDBJ databases">
        <title>Draft genome of Bugula neritina, a colonial animal packing powerful symbionts and potential medicines.</title>
        <authorList>
            <person name="Rayko M."/>
        </authorList>
    </citation>
    <scope>NUCLEOTIDE SEQUENCE [LARGE SCALE GENOMIC DNA]</scope>
    <source>
        <strain evidence="2">Kwan_BN1</strain>
    </source>
</reference>
<dbReference type="EMBL" id="VXIV02002887">
    <property type="protein sequence ID" value="KAF6022172.1"/>
    <property type="molecule type" value="Genomic_DNA"/>
</dbReference>
<evidence type="ECO:0000313" key="2">
    <source>
        <dbReference type="EMBL" id="KAF6022172.1"/>
    </source>
</evidence>
<feature type="transmembrane region" description="Helical" evidence="1">
    <location>
        <begin position="37"/>
        <end position="57"/>
    </location>
</feature>
<accession>A0A7J7J7N2</accession>
<evidence type="ECO:0000313" key="3">
    <source>
        <dbReference type="Proteomes" id="UP000593567"/>
    </source>
</evidence>
<organism evidence="2 3">
    <name type="scientific">Bugula neritina</name>
    <name type="common">Brown bryozoan</name>
    <name type="synonym">Sertularia neritina</name>
    <dbReference type="NCBI Taxonomy" id="10212"/>
    <lineage>
        <taxon>Eukaryota</taxon>
        <taxon>Metazoa</taxon>
        <taxon>Spiralia</taxon>
        <taxon>Lophotrochozoa</taxon>
        <taxon>Bryozoa</taxon>
        <taxon>Gymnolaemata</taxon>
        <taxon>Cheilostomatida</taxon>
        <taxon>Flustrina</taxon>
        <taxon>Buguloidea</taxon>
        <taxon>Bugulidae</taxon>
        <taxon>Bugula</taxon>
    </lineage>
</organism>
<name>A0A7J7J7N2_BUGNE</name>
<evidence type="ECO:0000256" key="1">
    <source>
        <dbReference type="SAM" id="Phobius"/>
    </source>
</evidence>